<dbReference type="GeneID" id="92376526"/>
<dbReference type="InterPro" id="IPR036691">
    <property type="entry name" value="Endo/exonu/phosph_ase_sf"/>
</dbReference>
<evidence type="ECO:0000313" key="2">
    <source>
        <dbReference type="EMBL" id="SCU71006.1"/>
    </source>
</evidence>
<protein>
    <submittedName>
        <fullName evidence="2">Endonuclease/Exonuclease/phosphatase family, putative</fullName>
    </submittedName>
</protein>
<dbReference type="VEuPathDB" id="TriTrypDB:TEOVI_000258600"/>
<feature type="transmembrane region" description="Helical" evidence="1">
    <location>
        <begin position="492"/>
        <end position="514"/>
    </location>
</feature>
<sequence>MSSTGKFVDANHASMRIDRECLHDATFNESAEEQLEKLTPGGFLHYDYRTPMAKEKRLPDQFHVVQWNIERGIQWDRVKDTFRALKADILILQELDINCRRSGYRNVAKELAKALEMEVYFLCEFEELDSTLRSPKNAVGPLSQPTLHLDSRSGNSGAGGISGQRRGQRHFHGNAILSSVATLSNVTAIPHYVGLDWEKHGVKLREPRCGFRYFMRCCIKSCERENVSMPDLYLYSCHFEIFCGVLGRARQLVDVLRDANALLKESEGMDQQPAFVLGGDLNTVVYGVVRLSKTVANDRMRFLSIGEKESCWLQRKILSRGMQWVDGAEPASQLSNIVSTLRRLYNRVINSDTMYRLLYGFSPEELEAMDNKSLCFYDPSDKVRSVTLDNPDFYGFVKGKLDWTLLSNVRVLPPELPEDIVHRLQESGSITSSSAESLRSGQPVPDGYVLFNEDFSASDHKGLLVHLMQNPGKSTETYPGDTTFRITPVSNVMFLSFLWITLWLVVAVFARSIINRNL</sequence>
<dbReference type="FunFam" id="3.60.10.10:FF:000249">
    <property type="entry name" value="Endonuclease/Exonuclease/phosphatase family, putative"/>
    <property type="match status" value="1"/>
</dbReference>
<dbReference type="GO" id="GO:0004527">
    <property type="term" value="F:exonuclease activity"/>
    <property type="evidence" value="ECO:0007669"/>
    <property type="project" value="UniProtKB-KW"/>
</dbReference>
<comment type="caution">
    <text evidence="2">The sequence shown here is derived from an EMBL/GenBank/DDBJ whole genome shotgun (WGS) entry which is preliminary data.</text>
</comment>
<evidence type="ECO:0000313" key="3">
    <source>
        <dbReference type="Proteomes" id="UP000195570"/>
    </source>
</evidence>
<keyword evidence="1" id="KW-0812">Transmembrane</keyword>
<dbReference type="RefSeq" id="XP_067081740.1">
    <property type="nucleotide sequence ID" value="XM_067225639.1"/>
</dbReference>
<keyword evidence="2" id="KW-0255">Endonuclease</keyword>
<accession>A0A1G4IFC4</accession>
<keyword evidence="2" id="KW-0378">Hydrolase</keyword>
<dbReference type="EMBL" id="CZPT02001548">
    <property type="protein sequence ID" value="SCU71006.1"/>
    <property type="molecule type" value="Genomic_DNA"/>
</dbReference>
<proteinExistence type="predicted"/>
<dbReference type="Gene3D" id="3.60.10.10">
    <property type="entry name" value="Endonuclease/exonuclease/phosphatase"/>
    <property type="match status" value="1"/>
</dbReference>
<keyword evidence="1" id="KW-0472">Membrane</keyword>
<organism evidence="2 3">
    <name type="scientific">Trypanosoma equiperdum</name>
    <dbReference type="NCBI Taxonomy" id="5694"/>
    <lineage>
        <taxon>Eukaryota</taxon>
        <taxon>Discoba</taxon>
        <taxon>Euglenozoa</taxon>
        <taxon>Kinetoplastea</taxon>
        <taxon>Metakinetoplastina</taxon>
        <taxon>Trypanosomatida</taxon>
        <taxon>Trypanosomatidae</taxon>
        <taxon>Trypanosoma</taxon>
    </lineage>
</organism>
<reference evidence="2" key="1">
    <citation type="submission" date="2016-09" db="EMBL/GenBank/DDBJ databases">
        <authorList>
            <person name="Hebert L."/>
            <person name="Moumen B."/>
        </authorList>
    </citation>
    <scope>NUCLEOTIDE SEQUENCE [LARGE SCALE GENOMIC DNA]</scope>
    <source>
        <strain evidence="2">OVI</strain>
    </source>
</reference>
<dbReference type="AlphaFoldDB" id="A0A1G4IFC4"/>
<dbReference type="SUPFAM" id="SSF56219">
    <property type="entry name" value="DNase I-like"/>
    <property type="match status" value="1"/>
</dbReference>
<dbReference type="GO" id="GO:0004519">
    <property type="term" value="F:endonuclease activity"/>
    <property type="evidence" value="ECO:0007669"/>
    <property type="project" value="UniProtKB-KW"/>
</dbReference>
<keyword evidence="1" id="KW-1133">Transmembrane helix</keyword>
<gene>
    <name evidence="2" type="ORF">TEOVI_000258600</name>
</gene>
<keyword evidence="2" id="KW-0540">Nuclease</keyword>
<keyword evidence="3" id="KW-1185">Reference proteome</keyword>
<dbReference type="Proteomes" id="UP000195570">
    <property type="component" value="Unassembled WGS sequence"/>
</dbReference>
<evidence type="ECO:0000256" key="1">
    <source>
        <dbReference type="SAM" id="Phobius"/>
    </source>
</evidence>
<name>A0A1G4IFC4_TRYEQ</name>